<proteinExistence type="predicted"/>
<accession>A0A0D6NL47</accession>
<protein>
    <submittedName>
        <fullName evidence="2">Uncharacterized protein</fullName>
    </submittedName>
</protein>
<dbReference type="EMBL" id="BAMX01000019">
    <property type="protein sequence ID" value="GAN66328.1"/>
    <property type="molecule type" value="Genomic_DNA"/>
</dbReference>
<dbReference type="Proteomes" id="UP000032670">
    <property type="component" value="Unassembled WGS sequence"/>
</dbReference>
<sequence length="123" mass="14513">MTKTQKSAKREIIFSIFAFPADIGFYIFIVLNMLIHYIIKIYKIFIYSDFYSIIISHFIPEFLKTILSNTTLYTKYFYQLFRLLLLVNIITKQKRPIPGSQHTPKWARILTPCSKQAGKHSIT</sequence>
<keyword evidence="1" id="KW-0812">Transmembrane</keyword>
<keyword evidence="1" id="KW-1133">Transmembrane helix</keyword>
<name>A0A0D6NL47_9PROT</name>
<evidence type="ECO:0000313" key="2">
    <source>
        <dbReference type="EMBL" id="GAN66328.1"/>
    </source>
</evidence>
<keyword evidence="1" id="KW-0472">Membrane</keyword>
<gene>
    <name evidence="2" type="ORF">Abor_019_007</name>
</gene>
<organism evidence="2 3">
    <name type="scientific">Acetobacter orientalis</name>
    <dbReference type="NCBI Taxonomy" id="146474"/>
    <lineage>
        <taxon>Bacteria</taxon>
        <taxon>Pseudomonadati</taxon>
        <taxon>Pseudomonadota</taxon>
        <taxon>Alphaproteobacteria</taxon>
        <taxon>Acetobacterales</taxon>
        <taxon>Acetobacteraceae</taxon>
        <taxon>Acetobacter</taxon>
    </lineage>
</organism>
<reference evidence="2 3" key="1">
    <citation type="submission" date="2012-11" db="EMBL/GenBank/DDBJ databases">
        <title>Whole genome sequence of Acetobacter orientalis 21F-2.</title>
        <authorList>
            <person name="Azuma Y."/>
            <person name="Higashiura N."/>
            <person name="Hirakawa H."/>
            <person name="Matsushita K."/>
        </authorList>
    </citation>
    <scope>NUCLEOTIDE SEQUENCE [LARGE SCALE GENOMIC DNA]</scope>
    <source>
        <strain evidence="2 3">21F-2</strain>
    </source>
</reference>
<evidence type="ECO:0000256" key="1">
    <source>
        <dbReference type="SAM" id="Phobius"/>
    </source>
</evidence>
<dbReference type="AlphaFoldDB" id="A0A0D6NL47"/>
<keyword evidence="3" id="KW-1185">Reference proteome</keyword>
<evidence type="ECO:0000313" key="3">
    <source>
        <dbReference type="Proteomes" id="UP000032670"/>
    </source>
</evidence>
<feature type="transmembrane region" description="Helical" evidence="1">
    <location>
        <begin position="12"/>
        <end position="34"/>
    </location>
</feature>
<comment type="caution">
    <text evidence="2">The sequence shown here is derived from an EMBL/GenBank/DDBJ whole genome shotgun (WGS) entry which is preliminary data.</text>
</comment>